<evidence type="ECO:0000313" key="3">
    <source>
        <dbReference type="EMBL" id="PZF90640.1"/>
    </source>
</evidence>
<evidence type="ECO:0000256" key="1">
    <source>
        <dbReference type="SAM" id="MobiDB-lite"/>
    </source>
</evidence>
<sequence length="520" mass="55443">MSLAGVRVHTGPHVRTAARAARAAAFTVGRDIGIAVGPGQAVPDVLLTHELIHAAQQSGDGDAAPDDAEAQAHHAAHDLDALGSLRTTGTSCVAFAPEDWLHTTPDVRHYGFTELVDELRAVDEWLNRQIVGSQETDRMMEAKEALQAEIARRQAAIRAADRPPPRRRGRGRAGQTPAQPELPEQTEMPRILRERNSRQLTDPAEIRAEVDLITAWLQRPDLSRDTRWILRQELAALEPGLGAELGQASAQRQQQRLARALSPAAGTDRSGVLANIRLIESIRPYQEQPGMAYVMHDGEVLVFPQELADRVRAEVTAALQEAARRARDMNDSTEYRMREHMRLNYEDQYVVGFVVSVVSGEEPVDVQRRMLDPMADSNIALSRYRNAQRRGSLTEMADAVFTAVEKADQAQTIVLEGIDRAIAAAGSIVTGLTITRNLAFAVALSIGAILAAPVVAAGVAGTGATGLLATGMTAVGTGAVVGGEGFLLGFAGGAGGELVAGHGGEAALRTGLSEGRRGGG</sequence>
<dbReference type="InterPro" id="IPR025295">
    <property type="entry name" value="eCIS_core_dom"/>
</dbReference>
<dbReference type="Proteomes" id="UP000248749">
    <property type="component" value="Unassembled WGS sequence"/>
</dbReference>
<evidence type="ECO:0000259" key="2">
    <source>
        <dbReference type="Pfam" id="PF13699"/>
    </source>
</evidence>
<dbReference type="Pfam" id="PF13699">
    <property type="entry name" value="eCIS_core"/>
    <property type="match status" value="1"/>
</dbReference>
<feature type="non-terminal residue" evidence="3">
    <location>
        <position position="520"/>
    </location>
</feature>
<accession>A0A2W2BYE4</accession>
<organism evidence="3 4">
    <name type="scientific">Micromonospora deserti</name>
    <dbReference type="NCBI Taxonomy" id="2070366"/>
    <lineage>
        <taxon>Bacteria</taxon>
        <taxon>Bacillati</taxon>
        <taxon>Actinomycetota</taxon>
        <taxon>Actinomycetes</taxon>
        <taxon>Micromonosporales</taxon>
        <taxon>Micromonosporaceae</taxon>
        <taxon>Micromonospora</taxon>
    </lineage>
</organism>
<evidence type="ECO:0000313" key="4">
    <source>
        <dbReference type="Proteomes" id="UP000248749"/>
    </source>
</evidence>
<comment type="caution">
    <text evidence="3">The sequence shown here is derived from an EMBL/GenBank/DDBJ whole genome shotgun (WGS) entry which is preliminary data.</text>
</comment>
<proteinExistence type="predicted"/>
<dbReference type="AlphaFoldDB" id="A0A2W2BYE4"/>
<dbReference type="EMBL" id="POUB01000224">
    <property type="protein sequence ID" value="PZF90640.1"/>
    <property type="molecule type" value="Genomic_DNA"/>
</dbReference>
<keyword evidence="4" id="KW-1185">Reference proteome</keyword>
<feature type="region of interest" description="Disordered" evidence="1">
    <location>
        <begin position="156"/>
        <end position="187"/>
    </location>
</feature>
<protein>
    <recommendedName>
        <fullName evidence="2">eCIS core domain-containing protein</fullName>
    </recommendedName>
</protein>
<name>A0A2W2BYE4_9ACTN</name>
<reference evidence="3 4" key="1">
    <citation type="submission" date="2018-01" db="EMBL/GenBank/DDBJ databases">
        <title>Draft genome sequence of Salinispora sp. 13K206.</title>
        <authorList>
            <person name="Sahin N."/>
            <person name="Saygin H."/>
            <person name="Ay H."/>
        </authorList>
    </citation>
    <scope>NUCLEOTIDE SEQUENCE [LARGE SCALE GENOMIC DNA]</scope>
    <source>
        <strain evidence="3 4">13K206</strain>
    </source>
</reference>
<feature type="domain" description="eCIS core" evidence="2">
    <location>
        <begin position="3"/>
        <end position="59"/>
    </location>
</feature>
<gene>
    <name evidence="3" type="ORF">C1I99_24210</name>
</gene>